<dbReference type="AlphaFoldDB" id="X0S683"/>
<dbReference type="SUPFAM" id="SSF48179">
    <property type="entry name" value="6-phosphogluconate dehydrogenase C-terminal domain-like"/>
    <property type="match status" value="1"/>
</dbReference>
<dbReference type="InterPro" id="IPR006115">
    <property type="entry name" value="6PGDH_NADP-bd"/>
</dbReference>
<feature type="non-terminal residue" evidence="5">
    <location>
        <position position="313"/>
    </location>
</feature>
<accession>X0S683</accession>
<dbReference type="InterPro" id="IPR006183">
    <property type="entry name" value="Pgluconate_DH"/>
</dbReference>
<evidence type="ECO:0000259" key="4">
    <source>
        <dbReference type="SMART" id="SM01350"/>
    </source>
</evidence>
<proteinExistence type="inferred from homology"/>
<feature type="domain" description="6-phosphogluconate dehydrogenase C-terminal" evidence="4">
    <location>
        <begin position="171"/>
        <end position="304"/>
    </location>
</feature>
<organism evidence="5">
    <name type="scientific">marine sediment metagenome</name>
    <dbReference type="NCBI Taxonomy" id="412755"/>
    <lineage>
        <taxon>unclassified sequences</taxon>
        <taxon>metagenomes</taxon>
        <taxon>ecological metagenomes</taxon>
    </lineage>
</organism>
<dbReference type="EMBL" id="BARS01000387">
    <property type="protein sequence ID" value="GAF76558.1"/>
    <property type="molecule type" value="Genomic_DNA"/>
</dbReference>
<dbReference type="InterPro" id="IPR013328">
    <property type="entry name" value="6PGD_dom2"/>
</dbReference>
<dbReference type="NCBIfam" id="NF007161">
    <property type="entry name" value="PRK09599.1"/>
    <property type="match status" value="1"/>
</dbReference>
<dbReference type="InterPro" id="IPR036291">
    <property type="entry name" value="NAD(P)-bd_dom_sf"/>
</dbReference>
<dbReference type="NCBIfam" id="TIGR00872">
    <property type="entry name" value="gnd_rel"/>
    <property type="match status" value="1"/>
</dbReference>
<dbReference type="GO" id="GO:0006098">
    <property type="term" value="P:pentose-phosphate shunt"/>
    <property type="evidence" value="ECO:0007669"/>
    <property type="project" value="InterPro"/>
</dbReference>
<reference evidence="5" key="1">
    <citation type="journal article" date="2014" name="Front. Microbiol.">
        <title>High frequency of phylogenetically diverse reductive dehalogenase-homologous genes in deep subseafloor sedimentary metagenomes.</title>
        <authorList>
            <person name="Kawai M."/>
            <person name="Futagami T."/>
            <person name="Toyoda A."/>
            <person name="Takaki Y."/>
            <person name="Nishi S."/>
            <person name="Hori S."/>
            <person name="Arai W."/>
            <person name="Tsubouchi T."/>
            <person name="Morono Y."/>
            <person name="Uchiyama I."/>
            <person name="Ito T."/>
            <person name="Fujiyama A."/>
            <person name="Inagaki F."/>
            <person name="Takami H."/>
        </authorList>
    </citation>
    <scope>NUCLEOTIDE SEQUENCE</scope>
    <source>
        <strain evidence="5">Expedition CK06-06</strain>
    </source>
</reference>
<evidence type="ECO:0000256" key="3">
    <source>
        <dbReference type="ARBA" id="ARBA00023064"/>
    </source>
</evidence>
<evidence type="ECO:0000256" key="2">
    <source>
        <dbReference type="ARBA" id="ARBA00023002"/>
    </source>
</evidence>
<dbReference type="Gene3D" id="3.40.50.720">
    <property type="entry name" value="NAD(P)-binding Rossmann-like Domain"/>
    <property type="match status" value="1"/>
</dbReference>
<dbReference type="GO" id="GO:0004616">
    <property type="term" value="F:phosphogluconate dehydrogenase (decarboxylating) activity"/>
    <property type="evidence" value="ECO:0007669"/>
    <property type="project" value="InterPro"/>
</dbReference>
<dbReference type="PRINTS" id="PR00076">
    <property type="entry name" value="6PGDHDRGNASE"/>
</dbReference>
<keyword evidence="3" id="KW-0311">Gluconate utilization</keyword>
<dbReference type="Pfam" id="PF00393">
    <property type="entry name" value="6PGD"/>
    <property type="match status" value="1"/>
</dbReference>
<protein>
    <recommendedName>
        <fullName evidence="4">6-phosphogluconate dehydrogenase C-terminal domain-containing protein</fullName>
    </recommendedName>
</protein>
<evidence type="ECO:0000256" key="1">
    <source>
        <dbReference type="ARBA" id="ARBA00008419"/>
    </source>
</evidence>
<evidence type="ECO:0000313" key="5">
    <source>
        <dbReference type="EMBL" id="GAF76558.1"/>
    </source>
</evidence>
<name>X0S683_9ZZZZ</name>
<comment type="caution">
    <text evidence="5">The sequence shown here is derived from an EMBL/GenBank/DDBJ whole genome shotgun (WGS) entry which is preliminary data.</text>
</comment>
<dbReference type="Gene3D" id="1.10.1040.10">
    <property type="entry name" value="N-(1-d-carboxylethyl)-l-norvaline Dehydrogenase, domain 2"/>
    <property type="match status" value="1"/>
</dbReference>
<dbReference type="GO" id="GO:0019521">
    <property type="term" value="P:D-gluconate metabolic process"/>
    <property type="evidence" value="ECO:0007669"/>
    <property type="project" value="UniProtKB-KW"/>
</dbReference>
<dbReference type="InterPro" id="IPR006114">
    <property type="entry name" value="6PGDH_C"/>
</dbReference>
<dbReference type="SUPFAM" id="SSF51735">
    <property type="entry name" value="NAD(P)-binding Rossmann-fold domains"/>
    <property type="match status" value="1"/>
</dbReference>
<dbReference type="SMART" id="SM01350">
    <property type="entry name" value="6PGD"/>
    <property type="match status" value="1"/>
</dbReference>
<comment type="similarity">
    <text evidence="1">Belongs to the 6-phosphogluconate dehydrogenase family.</text>
</comment>
<dbReference type="InterPro" id="IPR004849">
    <property type="entry name" value="6DGDH_YqeC"/>
</dbReference>
<dbReference type="InterPro" id="IPR008927">
    <property type="entry name" value="6-PGluconate_DH-like_C_sf"/>
</dbReference>
<gene>
    <name evidence="5" type="ORF">S01H1_00978</name>
</gene>
<dbReference type="GO" id="GO:0050661">
    <property type="term" value="F:NADP binding"/>
    <property type="evidence" value="ECO:0007669"/>
    <property type="project" value="InterPro"/>
</dbReference>
<sequence length="313" mass="34119">MANVKREFGVVGLGKMGANIALQALEKGIQVVGFDLKKMPHELGNAGLVGIHSLEGFREKLSPPRAVFVYIPAGPAVDRVIDDIVPHLEKGDILVDGGNSYWGDSIRRHRRLSEKGISFVDLGTSGGVEGARHGACFMVGGDGDAIARIEPMLLALATPGGYVHAGPPGAGHFTKLVHNGIEFGMLQAIGEGIDLLENYRDKLNIADVLKCWRHGSVIRSWLIDLMEAAYRAEGGLEKIPPYVEDTGEVNWLVNDAIRMEVPVPVISQAVMQLFASRDERKRWARAIAMMRRGFGGHPYGVDASIIRERREGR</sequence>
<dbReference type="PANTHER" id="PTHR11811">
    <property type="entry name" value="6-PHOSPHOGLUCONATE DEHYDROGENASE"/>
    <property type="match status" value="1"/>
</dbReference>
<dbReference type="Pfam" id="PF03446">
    <property type="entry name" value="NAD_binding_2"/>
    <property type="match status" value="1"/>
</dbReference>
<keyword evidence="2" id="KW-0560">Oxidoreductase</keyword>